<keyword evidence="16" id="KW-1185">Reference proteome</keyword>
<feature type="transmembrane region" description="Helical" evidence="9">
    <location>
        <begin position="98"/>
        <end position="118"/>
    </location>
</feature>
<dbReference type="SUPFAM" id="SSF55874">
    <property type="entry name" value="ATPase domain of HSP90 chaperone/DNA topoisomerase II/histidine kinase"/>
    <property type="match status" value="1"/>
</dbReference>
<comment type="caution">
    <text evidence="14">The sequence shown here is derived from an EMBL/GenBank/DDBJ whole genome shotgun (WGS) entry which is preliminary data.</text>
</comment>
<dbReference type="Pfam" id="PF23539">
    <property type="entry name" value="DUF7134"/>
    <property type="match status" value="1"/>
</dbReference>
<dbReference type="GO" id="GO:0016020">
    <property type="term" value="C:membrane"/>
    <property type="evidence" value="ECO:0007669"/>
    <property type="project" value="InterPro"/>
</dbReference>
<keyword evidence="5" id="KW-0547">Nucleotide-binding</keyword>
<evidence type="ECO:0000313" key="16">
    <source>
        <dbReference type="Proteomes" id="UP000631312"/>
    </source>
</evidence>
<accession>A0A7W7HMB6</accession>
<gene>
    <name evidence="13" type="ORF">Alo02nite_58890</name>
    <name evidence="14" type="ORF">BJ964_007309</name>
</gene>
<dbReference type="InterPro" id="IPR036890">
    <property type="entry name" value="HATPase_C_sf"/>
</dbReference>
<evidence type="ECO:0000259" key="11">
    <source>
        <dbReference type="Pfam" id="PF07730"/>
    </source>
</evidence>
<dbReference type="EMBL" id="JACHNC010000001">
    <property type="protein sequence ID" value="MBB4753148.1"/>
    <property type="molecule type" value="Genomic_DNA"/>
</dbReference>
<dbReference type="GO" id="GO:0000155">
    <property type="term" value="F:phosphorelay sensor kinase activity"/>
    <property type="evidence" value="ECO:0007669"/>
    <property type="project" value="InterPro"/>
</dbReference>
<dbReference type="InterPro" id="IPR050482">
    <property type="entry name" value="Sensor_HK_TwoCompSys"/>
</dbReference>
<evidence type="ECO:0000256" key="6">
    <source>
        <dbReference type="ARBA" id="ARBA00022777"/>
    </source>
</evidence>
<reference evidence="13 16" key="2">
    <citation type="submission" date="2021-01" db="EMBL/GenBank/DDBJ databases">
        <title>Whole genome shotgun sequence of Actinoplanes lobatus NBRC 12513.</title>
        <authorList>
            <person name="Komaki H."/>
            <person name="Tamura T."/>
        </authorList>
    </citation>
    <scope>NUCLEOTIDE SEQUENCE [LARGE SCALE GENOMIC DNA]</scope>
    <source>
        <strain evidence="13 16">NBRC 12513</strain>
    </source>
</reference>
<evidence type="ECO:0000313" key="14">
    <source>
        <dbReference type="EMBL" id="MBB4753148.1"/>
    </source>
</evidence>
<keyword evidence="9" id="KW-1133">Transmembrane helix</keyword>
<dbReference type="Gene3D" id="3.30.565.10">
    <property type="entry name" value="Histidine kinase-like ATPase, C-terminal domain"/>
    <property type="match status" value="1"/>
</dbReference>
<feature type="domain" description="Histidine kinase/HSP90-like ATPase" evidence="10">
    <location>
        <begin position="296"/>
        <end position="385"/>
    </location>
</feature>
<feature type="transmembrane region" description="Helical" evidence="9">
    <location>
        <begin position="130"/>
        <end position="152"/>
    </location>
</feature>
<dbReference type="Pfam" id="PF02518">
    <property type="entry name" value="HATPase_c"/>
    <property type="match status" value="1"/>
</dbReference>
<dbReference type="Gene3D" id="1.20.5.1930">
    <property type="match status" value="1"/>
</dbReference>
<evidence type="ECO:0000256" key="5">
    <source>
        <dbReference type="ARBA" id="ARBA00022741"/>
    </source>
</evidence>
<dbReference type="GO" id="GO:0046983">
    <property type="term" value="F:protein dimerization activity"/>
    <property type="evidence" value="ECO:0007669"/>
    <property type="project" value="InterPro"/>
</dbReference>
<dbReference type="Pfam" id="PF07730">
    <property type="entry name" value="HisKA_3"/>
    <property type="match status" value="1"/>
</dbReference>
<dbReference type="Proteomes" id="UP000631312">
    <property type="component" value="Unassembled WGS sequence"/>
</dbReference>
<keyword evidence="4" id="KW-0808">Transferase</keyword>
<feature type="domain" description="DUF7134" evidence="12">
    <location>
        <begin position="14"/>
        <end position="156"/>
    </location>
</feature>
<keyword evidence="8" id="KW-0902">Two-component regulatory system</keyword>
<evidence type="ECO:0000259" key="10">
    <source>
        <dbReference type="Pfam" id="PF02518"/>
    </source>
</evidence>
<evidence type="ECO:0000256" key="1">
    <source>
        <dbReference type="ARBA" id="ARBA00000085"/>
    </source>
</evidence>
<name>A0A7W7HMB6_9ACTN</name>
<evidence type="ECO:0000313" key="13">
    <source>
        <dbReference type="EMBL" id="GIE42991.1"/>
    </source>
</evidence>
<keyword evidence="3" id="KW-0597">Phosphoprotein</keyword>
<evidence type="ECO:0000256" key="3">
    <source>
        <dbReference type="ARBA" id="ARBA00022553"/>
    </source>
</evidence>
<dbReference type="RefSeq" id="WP_188124882.1">
    <property type="nucleotide sequence ID" value="NZ_BOMP01000099.1"/>
</dbReference>
<dbReference type="EC" id="2.7.13.3" evidence="2"/>
<feature type="transmembrane region" description="Helical" evidence="9">
    <location>
        <begin position="6"/>
        <end position="26"/>
    </location>
</feature>
<evidence type="ECO:0000256" key="9">
    <source>
        <dbReference type="SAM" id="Phobius"/>
    </source>
</evidence>
<evidence type="ECO:0000256" key="2">
    <source>
        <dbReference type="ARBA" id="ARBA00012438"/>
    </source>
</evidence>
<dbReference type="InterPro" id="IPR055558">
    <property type="entry name" value="DUF7134"/>
</dbReference>
<comment type="catalytic activity">
    <reaction evidence="1">
        <text>ATP + protein L-histidine = ADP + protein N-phospho-L-histidine.</text>
        <dbReference type="EC" id="2.7.13.3"/>
    </reaction>
</comment>
<evidence type="ECO:0000256" key="8">
    <source>
        <dbReference type="ARBA" id="ARBA00023012"/>
    </source>
</evidence>
<feature type="domain" description="Signal transduction histidine kinase subgroup 3 dimerisation and phosphoacceptor" evidence="11">
    <location>
        <begin position="184"/>
        <end position="248"/>
    </location>
</feature>
<dbReference type="PANTHER" id="PTHR24421">
    <property type="entry name" value="NITRATE/NITRITE SENSOR PROTEIN NARX-RELATED"/>
    <property type="match status" value="1"/>
</dbReference>
<feature type="transmembrane region" description="Helical" evidence="9">
    <location>
        <begin position="58"/>
        <end position="91"/>
    </location>
</feature>
<protein>
    <recommendedName>
        <fullName evidence="2">histidine kinase</fullName>
        <ecNumber evidence="2">2.7.13.3</ecNumber>
    </recommendedName>
</protein>
<evidence type="ECO:0000259" key="12">
    <source>
        <dbReference type="Pfam" id="PF23539"/>
    </source>
</evidence>
<dbReference type="Proteomes" id="UP000590511">
    <property type="component" value="Unassembled WGS sequence"/>
</dbReference>
<dbReference type="PANTHER" id="PTHR24421:SF10">
    <property type="entry name" value="NITRATE_NITRITE SENSOR PROTEIN NARQ"/>
    <property type="match status" value="1"/>
</dbReference>
<dbReference type="InterPro" id="IPR011712">
    <property type="entry name" value="Sig_transdc_His_kin_sub3_dim/P"/>
</dbReference>
<evidence type="ECO:0000256" key="7">
    <source>
        <dbReference type="ARBA" id="ARBA00022840"/>
    </source>
</evidence>
<evidence type="ECO:0000313" key="15">
    <source>
        <dbReference type="Proteomes" id="UP000590511"/>
    </source>
</evidence>
<dbReference type="EMBL" id="BOMP01000099">
    <property type="protein sequence ID" value="GIE42991.1"/>
    <property type="molecule type" value="Genomic_DNA"/>
</dbReference>
<dbReference type="AlphaFoldDB" id="A0A7W7HMB6"/>
<keyword evidence="7" id="KW-0067">ATP-binding</keyword>
<evidence type="ECO:0000256" key="4">
    <source>
        <dbReference type="ARBA" id="ARBA00022679"/>
    </source>
</evidence>
<keyword evidence="9" id="KW-0812">Transmembrane</keyword>
<dbReference type="InterPro" id="IPR003594">
    <property type="entry name" value="HATPase_dom"/>
</dbReference>
<dbReference type="CDD" id="cd16917">
    <property type="entry name" value="HATPase_UhpB-NarQ-NarX-like"/>
    <property type="match status" value="1"/>
</dbReference>
<sequence>MFGRWAPQLGILWDLIIATVVATVAVQYRGHSIGDAVIGVSMAAALIFRRYAPVRVFAVVTVLASVQVLVASAVPAAYDVALLVAMLAVVTHSRDQRAVHLSGVVVAFGVVVVALVRIDDSWSGSVFDYPYLAEHVAALAGCGALWLFAYVLRTNRERGVVLAERAATAERERDHLARLAAADERAFIARELHDVVAHSLAVMIAQTDGARYVIDTDTERAREAMRTVADTGREALDDMHRIVAVLRGAGGEEEDPEDRRRRGLGQLGTVVERARSAGLDVETRFDGDVGRLSAADELTVFRIVQESLTNVLRHAGTGTRVVVTLSVDRGRAVLEVGDDGAPGSMTSGGGNGLLGMRERVAVHGGEFSAGPGTDGGWLVRAMIPVREAA</sequence>
<keyword evidence="9" id="KW-0472">Membrane</keyword>
<proteinExistence type="predicted"/>
<feature type="transmembrane region" description="Helical" evidence="9">
    <location>
        <begin position="33"/>
        <end position="52"/>
    </location>
</feature>
<reference evidence="14 15" key="1">
    <citation type="submission" date="2020-08" db="EMBL/GenBank/DDBJ databases">
        <title>Sequencing the genomes of 1000 actinobacteria strains.</title>
        <authorList>
            <person name="Klenk H.-P."/>
        </authorList>
    </citation>
    <scope>NUCLEOTIDE SEQUENCE [LARGE SCALE GENOMIC DNA]</scope>
    <source>
        <strain evidence="14 15">DSM 43150</strain>
    </source>
</reference>
<dbReference type="GO" id="GO:0005524">
    <property type="term" value="F:ATP binding"/>
    <property type="evidence" value="ECO:0007669"/>
    <property type="project" value="UniProtKB-KW"/>
</dbReference>
<keyword evidence="6 14" id="KW-0418">Kinase</keyword>
<organism evidence="14 15">
    <name type="scientific">Actinoplanes lobatus</name>
    <dbReference type="NCBI Taxonomy" id="113568"/>
    <lineage>
        <taxon>Bacteria</taxon>
        <taxon>Bacillati</taxon>
        <taxon>Actinomycetota</taxon>
        <taxon>Actinomycetes</taxon>
        <taxon>Micromonosporales</taxon>
        <taxon>Micromonosporaceae</taxon>
        <taxon>Actinoplanes</taxon>
    </lineage>
</organism>